<proteinExistence type="predicted"/>
<name>A0A1G7QTI8_CHIFI</name>
<reference evidence="2" key="1">
    <citation type="submission" date="2016-10" db="EMBL/GenBank/DDBJ databases">
        <authorList>
            <person name="Varghese N."/>
            <person name="Submissions S."/>
        </authorList>
    </citation>
    <scope>NUCLEOTIDE SEQUENCE [LARGE SCALE GENOMIC DNA]</scope>
    <source>
        <strain evidence="2">DSM 527</strain>
    </source>
</reference>
<evidence type="ECO:0000313" key="2">
    <source>
        <dbReference type="Proteomes" id="UP000199045"/>
    </source>
</evidence>
<dbReference type="InterPro" id="IPR019292">
    <property type="entry name" value="McrC"/>
</dbReference>
<dbReference type="AlphaFoldDB" id="A0A1G7QTI8"/>
<protein>
    <submittedName>
        <fullName evidence="1">5-methylcytosine-specific restriction enzyme subunit McrC</fullName>
    </submittedName>
</protein>
<dbReference type="EMBL" id="FNBN01000003">
    <property type="protein sequence ID" value="SDG01827.1"/>
    <property type="molecule type" value="Genomic_DNA"/>
</dbReference>
<dbReference type="STRING" id="104663.SAMN04488121_103188"/>
<gene>
    <name evidence="1" type="ORF">SAMN04488121_103188</name>
</gene>
<dbReference type="PANTHER" id="PTHR38733:SF1">
    <property type="entry name" value="TYPE IV METHYL-DIRECTED RESTRICTION ENZYME ECOKMCRBC"/>
    <property type="match status" value="1"/>
</dbReference>
<dbReference type="OrthoDB" id="307209at2"/>
<evidence type="ECO:0000313" key="1">
    <source>
        <dbReference type="EMBL" id="SDG01827.1"/>
    </source>
</evidence>
<dbReference type="PANTHER" id="PTHR38733">
    <property type="entry name" value="PROTEIN MCRC"/>
    <property type="match status" value="1"/>
</dbReference>
<dbReference type="RefSeq" id="WP_089832537.1">
    <property type="nucleotide sequence ID" value="NZ_FNBN01000003.1"/>
</dbReference>
<sequence>MTTAKQNILTVFEHDTLKLHNDRTLLEALQDFHGENGVPYFSLGNNCVKFCEYVGVIQIGKTTIEVLPKADHTDSKAAWREALIGMLRSVGVFDVEAPSSSTLNVKHNSILDLYFELFIKEVEHLVHLGLVKKYKKADGNCNSLKGNLLFGEQIQKNLIRKERFFTRHTVYDVQHPLHQILYKAILLLQQLNSNTALTSRMGSLLLHFPEQSDIRVTEAMFEKIIFNRKTEHYRKAIEIARLLLLNYHPDVRTGKNHVLALMFDMNMLWERFVFVSIRAYLRKQLSDYRVIAQASKYFWKPAAGYRSSIKADIVFKYGPEQDKCVVLDTKWKNLNGSNPSPDDLRQLYVYHEFYDAQKVALVYPGNFGIKKGIYYDKHHQLSDKECSVMGIKVITDISKWQTEIGTQVLQWVLGA</sequence>
<dbReference type="Pfam" id="PF10117">
    <property type="entry name" value="McrBC"/>
    <property type="match status" value="1"/>
</dbReference>
<accession>A0A1G7QTI8</accession>
<organism evidence="1 2">
    <name type="scientific">Chitinophaga filiformis</name>
    <name type="common">Myxococcus filiformis</name>
    <name type="synonym">Flexibacter filiformis</name>
    <dbReference type="NCBI Taxonomy" id="104663"/>
    <lineage>
        <taxon>Bacteria</taxon>
        <taxon>Pseudomonadati</taxon>
        <taxon>Bacteroidota</taxon>
        <taxon>Chitinophagia</taxon>
        <taxon>Chitinophagales</taxon>
        <taxon>Chitinophagaceae</taxon>
        <taxon>Chitinophaga</taxon>
    </lineage>
</organism>
<dbReference type="Proteomes" id="UP000199045">
    <property type="component" value="Unassembled WGS sequence"/>
</dbReference>